<keyword evidence="3" id="KW-1185">Reference proteome</keyword>
<dbReference type="NCBIfam" id="TIGR02595">
    <property type="entry name" value="PEP_CTERM"/>
    <property type="match status" value="1"/>
</dbReference>
<dbReference type="EMBL" id="VAUV01000007">
    <property type="protein sequence ID" value="TLD70736.1"/>
    <property type="molecule type" value="Genomic_DNA"/>
</dbReference>
<dbReference type="InterPro" id="IPR047995">
    <property type="entry name" value="Choice_anch_K"/>
</dbReference>
<reference evidence="2 3" key="1">
    <citation type="submission" date="2019-05" db="EMBL/GenBank/DDBJ databases">
        <title>Verrucobacter flavum gen. nov., sp. nov. a new member of the family Verrucomicrobiaceae.</title>
        <authorList>
            <person name="Szuroczki S."/>
            <person name="Abbaszade G."/>
            <person name="Szabo A."/>
            <person name="Felfoldi T."/>
            <person name="Schumann P."/>
            <person name="Boka K."/>
            <person name="Keki Z."/>
            <person name="Toumi M."/>
            <person name="Toth E."/>
        </authorList>
    </citation>
    <scope>NUCLEOTIDE SEQUENCE [LARGE SCALE GENOMIC DNA]</scope>
    <source>
        <strain evidence="2 3">MG-N-17</strain>
    </source>
</reference>
<sequence>MKPNPSSPNQTLRPAIAPKSRLTRNAVKASLLLAWITAVGTASAQATPTTSAFTGSVQGEFQNPAGPSGMVSSIYDGGSSFMWGTADEHSHPSKLEFNGFDFNEISPETYFTLGDLYYKNGTIIAGTEAESVDLMLEFSFVNPAGLPDQNTVFTQILTNTTNTGDPYADADIIVLGNTSAPLNFQDAMGNSYSLQLGFGTVSGDGFSSIDQFHVKEGKSATAHLVGKFTVTPPVVPVPEPSGALLVLTAGALCIFRRRR</sequence>
<comment type="caution">
    <text evidence="2">The sequence shown here is derived from an EMBL/GenBank/DDBJ whole genome shotgun (WGS) entry which is preliminary data.</text>
</comment>
<gene>
    <name evidence="2" type="ORF">FEM03_10515</name>
</gene>
<dbReference type="NCBIfam" id="NF038131">
    <property type="entry name" value="choice_anch_K"/>
    <property type="match status" value="1"/>
</dbReference>
<dbReference type="RefSeq" id="WP_138086207.1">
    <property type="nucleotide sequence ID" value="NZ_VAUV01000007.1"/>
</dbReference>
<feature type="chain" id="PRO_5024411118" evidence="1">
    <location>
        <begin position="45"/>
        <end position="259"/>
    </location>
</feature>
<keyword evidence="1" id="KW-0732">Signal</keyword>
<evidence type="ECO:0000313" key="2">
    <source>
        <dbReference type="EMBL" id="TLD70736.1"/>
    </source>
</evidence>
<dbReference type="InterPro" id="IPR013424">
    <property type="entry name" value="Ice-binding_C"/>
</dbReference>
<name>A0A5R8KEK8_9BACT</name>
<evidence type="ECO:0000256" key="1">
    <source>
        <dbReference type="SAM" id="SignalP"/>
    </source>
</evidence>
<dbReference type="OrthoDB" id="508637at2"/>
<proteinExistence type="predicted"/>
<accession>A0A5R8KEK8</accession>
<feature type="signal peptide" evidence="1">
    <location>
        <begin position="1"/>
        <end position="44"/>
    </location>
</feature>
<dbReference type="AlphaFoldDB" id="A0A5R8KEK8"/>
<organism evidence="2 3">
    <name type="scientific">Phragmitibacter flavus</name>
    <dbReference type="NCBI Taxonomy" id="2576071"/>
    <lineage>
        <taxon>Bacteria</taxon>
        <taxon>Pseudomonadati</taxon>
        <taxon>Verrucomicrobiota</taxon>
        <taxon>Verrucomicrobiia</taxon>
        <taxon>Verrucomicrobiales</taxon>
        <taxon>Verrucomicrobiaceae</taxon>
        <taxon>Phragmitibacter</taxon>
    </lineage>
</organism>
<dbReference type="Proteomes" id="UP000306196">
    <property type="component" value="Unassembled WGS sequence"/>
</dbReference>
<protein>
    <submittedName>
        <fullName evidence="2">PEP-CTERM sorting domain-containing protein</fullName>
    </submittedName>
</protein>
<evidence type="ECO:0000313" key="3">
    <source>
        <dbReference type="Proteomes" id="UP000306196"/>
    </source>
</evidence>